<dbReference type="RefSeq" id="WP_161351012.1">
    <property type="nucleotide sequence ID" value="NZ_WTUX01000011.1"/>
</dbReference>
<reference evidence="2 3" key="1">
    <citation type="submission" date="2019-12" db="EMBL/GenBank/DDBJ databases">
        <title>Maritimibacter sp. nov. sp. isolated from sea sand.</title>
        <authorList>
            <person name="Kim J."/>
            <person name="Jeong S.E."/>
            <person name="Jung H.S."/>
            <person name="Jeon C.O."/>
        </authorList>
    </citation>
    <scope>NUCLEOTIDE SEQUENCE [LARGE SCALE GENOMIC DNA]</scope>
    <source>
        <strain evidence="2 3">DP07</strain>
    </source>
</reference>
<protein>
    <submittedName>
        <fullName evidence="2">Adenylosuccinate lyase</fullName>
    </submittedName>
</protein>
<dbReference type="AlphaFoldDB" id="A0A845M5Y7"/>
<sequence length="53" mass="5553">MRAKTLFAAAFMALLPVTGFAMCSGHTQETAATCMDGYTWDGESGTCVEITTG</sequence>
<keyword evidence="1" id="KW-0732">Signal</keyword>
<keyword evidence="2" id="KW-0456">Lyase</keyword>
<dbReference type="EMBL" id="WTUX01000011">
    <property type="protein sequence ID" value="MZR12893.1"/>
    <property type="molecule type" value="Genomic_DNA"/>
</dbReference>
<dbReference type="Proteomes" id="UP000467322">
    <property type="component" value="Unassembled WGS sequence"/>
</dbReference>
<gene>
    <name evidence="2" type="ORF">GQE99_07645</name>
</gene>
<accession>A0A845M5Y7</accession>
<proteinExistence type="predicted"/>
<evidence type="ECO:0000313" key="2">
    <source>
        <dbReference type="EMBL" id="MZR12893.1"/>
    </source>
</evidence>
<feature type="signal peptide" evidence="1">
    <location>
        <begin position="1"/>
        <end position="21"/>
    </location>
</feature>
<keyword evidence="3" id="KW-1185">Reference proteome</keyword>
<comment type="caution">
    <text evidence="2">The sequence shown here is derived from an EMBL/GenBank/DDBJ whole genome shotgun (WGS) entry which is preliminary data.</text>
</comment>
<evidence type="ECO:0000256" key="1">
    <source>
        <dbReference type="SAM" id="SignalP"/>
    </source>
</evidence>
<name>A0A845M5Y7_9RHOB</name>
<feature type="chain" id="PRO_5032377914" evidence="1">
    <location>
        <begin position="22"/>
        <end position="53"/>
    </location>
</feature>
<organism evidence="2 3">
    <name type="scientific">Maritimibacter harenae</name>
    <dbReference type="NCBI Taxonomy" id="2606218"/>
    <lineage>
        <taxon>Bacteria</taxon>
        <taxon>Pseudomonadati</taxon>
        <taxon>Pseudomonadota</taxon>
        <taxon>Alphaproteobacteria</taxon>
        <taxon>Rhodobacterales</taxon>
        <taxon>Roseobacteraceae</taxon>
        <taxon>Maritimibacter</taxon>
    </lineage>
</organism>
<dbReference type="GO" id="GO:0016829">
    <property type="term" value="F:lyase activity"/>
    <property type="evidence" value="ECO:0007669"/>
    <property type="project" value="UniProtKB-KW"/>
</dbReference>
<evidence type="ECO:0000313" key="3">
    <source>
        <dbReference type="Proteomes" id="UP000467322"/>
    </source>
</evidence>